<proteinExistence type="predicted"/>
<dbReference type="Proteomes" id="UP000237752">
    <property type="component" value="Unassembled WGS sequence"/>
</dbReference>
<evidence type="ECO:0000256" key="2">
    <source>
        <dbReference type="ARBA" id="ARBA00022679"/>
    </source>
</evidence>
<dbReference type="RefSeq" id="WP_106350608.1">
    <property type="nucleotide sequence ID" value="NZ_PVUE01000020.1"/>
</dbReference>
<dbReference type="EMBL" id="PVUE01000020">
    <property type="protein sequence ID" value="PRZ38609.1"/>
    <property type="molecule type" value="Genomic_DNA"/>
</dbReference>
<dbReference type="InterPro" id="IPR001296">
    <property type="entry name" value="Glyco_trans_1"/>
</dbReference>
<dbReference type="PANTHER" id="PTHR46401:SF2">
    <property type="entry name" value="GLYCOSYLTRANSFERASE WBBK-RELATED"/>
    <property type="match status" value="1"/>
</dbReference>
<keyword evidence="6" id="KW-1185">Reference proteome</keyword>
<accession>A0A2T0ZQH9</accession>
<name>A0A2T0ZQH9_9ACTN</name>
<evidence type="ECO:0000259" key="4">
    <source>
        <dbReference type="Pfam" id="PF13439"/>
    </source>
</evidence>
<keyword evidence="1" id="KW-0328">Glycosyltransferase</keyword>
<protein>
    <submittedName>
        <fullName evidence="5">Glycosyltransferase involved in cell wall biosynthesis</fullName>
    </submittedName>
</protein>
<dbReference type="GO" id="GO:0016757">
    <property type="term" value="F:glycosyltransferase activity"/>
    <property type="evidence" value="ECO:0007669"/>
    <property type="project" value="UniProtKB-KW"/>
</dbReference>
<dbReference type="Pfam" id="PF00534">
    <property type="entry name" value="Glycos_transf_1"/>
    <property type="match status" value="1"/>
</dbReference>
<dbReference type="AlphaFoldDB" id="A0A2T0ZQH9"/>
<keyword evidence="2 5" id="KW-0808">Transferase</keyword>
<dbReference type="SUPFAM" id="SSF53756">
    <property type="entry name" value="UDP-Glycosyltransferase/glycogen phosphorylase"/>
    <property type="match status" value="1"/>
</dbReference>
<evidence type="ECO:0000256" key="1">
    <source>
        <dbReference type="ARBA" id="ARBA00022676"/>
    </source>
</evidence>
<sequence>MAHGTARARSVAFLLEQCLAPVPGGTGRYTKEIAAALAAVDRERTVVGWTAAHRDLAPARIRGVRGPKTLPLPRRGLIAAWDTGIGPAPRGADLVHAPTMLVPPRRRKPLVVTIHDAVPWTHPETLTPRGATWHRRVGERVARQADAIVVPSQAVVDQLVEFIDIGAKTSVIGLGVSRDLDLPTDADARAVRLGLPETYLLSVATLEPRKGLDVLLAALANPSAPKVPLLVVGQPGWGGIDLDKEASRLGLPADRVRVMGRLSDADLAVTFARAGVLVAPSRSEGFGIPVLEAMAAGTPVIHSDAPALVEVAGGAGVVVPVGESRLLAEAIRGVIDDHGTQQRLRSLGLRRATDFSWEKSARALWQLYDDVLDNA</sequence>
<organism evidence="5 6">
    <name type="scientific">Antricoccus suffuscus</name>
    <dbReference type="NCBI Taxonomy" id="1629062"/>
    <lineage>
        <taxon>Bacteria</taxon>
        <taxon>Bacillati</taxon>
        <taxon>Actinomycetota</taxon>
        <taxon>Actinomycetes</taxon>
        <taxon>Geodermatophilales</taxon>
        <taxon>Antricoccaceae</taxon>
        <taxon>Antricoccus</taxon>
    </lineage>
</organism>
<dbReference type="OrthoDB" id="9801609at2"/>
<feature type="domain" description="Glycosyltransferase subfamily 4-like N-terminal" evidence="4">
    <location>
        <begin position="23"/>
        <end position="178"/>
    </location>
</feature>
<dbReference type="PANTHER" id="PTHR46401">
    <property type="entry name" value="GLYCOSYLTRANSFERASE WBBK-RELATED"/>
    <property type="match status" value="1"/>
</dbReference>
<dbReference type="Gene3D" id="3.40.50.2000">
    <property type="entry name" value="Glycogen Phosphorylase B"/>
    <property type="match status" value="2"/>
</dbReference>
<feature type="domain" description="Glycosyl transferase family 1" evidence="3">
    <location>
        <begin position="196"/>
        <end position="345"/>
    </location>
</feature>
<dbReference type="CDD" id="cd03809">
    <property type="entry name" value="GT4_MtfB-like"/>
    <property type="match status" value="1"/>
</dbReference>
<evidence type="ECO:0000313" key="6">
    <source>
        <dbReference type="Proteomes" id="UP000237752"/>
    </source>
</evidence>
<reference evidence="5 6" key="1">
    <citation type="submission" date="2018-03" db="EMBL/GenBank/DDBJ databases">
        <title>Genomic Encyclopedia of Archaeal and Bacterial Type Strains, Phase II (KMG-II): from individual species to whole genera.</title>
        <authorList>
            <person name="Goeker M."/>
        </authorList>
    </citation>
    <scope>NUCLEOTIDE SEQUENCE [LARGE SCALE GENOMIC DNA]</scope>
    <source>
        <strain evidence="5 6">DSM 100065</strain>
    </source>
</reference>
<dbReference type="GO" id="GO:0009103">
    <property type="term" value="P:lipopolysaccharide biosynthetic process"/>
    <property type="evidence" value="ECO:0007669"/>
    <property type="project" value="TreeGrafter"/>
</dbReference>
<dbReference type="Pfam" id="PF13439">
    <property type="entry name" value="Glyco_transf_4"/>
    <property type="match status" value="1"/>
</dbReference>
<evidence type="ECO:0000313" key="5">
    <source>
        <dbReference type="EMBL" id="PRZ38609.1"/>
    </source>
</evidence>
<comment type="caution">
    <text evidence="5">The sequence shown here is derived from an EMBL/GenBank/DDBJ whole genome shotgun (WGS) entry which is preliminary data.</text>
</comment>
<dbReference type="InterPro" id="IPR028098">
    <property type="entry name" value="Glyco_trans_4-like_N"/>
</dbReference>
<gene>
    <name evidence="5" type="ORF">CLV47_12076</name>
</gene>
<evidence type="ECO:0000259" key="3">
    <source>
        <dbReference type="Pfam" id="PF00534"/>
    </source>
</evidence>